<dbReference type="PANTHER" id="PTHR43482">
    <property type="entry name" value="PROTEIN AST1-RELATED"/>
    <property type="match status" value="1"/>
</dbReference>
<dbReference type="CDD" id="cd05289">
    <property type="entry name" value="MDR_like_2"/>
    <property type="match status" value="1"/>
</dbReference>
<accession>A0A8I2H257</accession>
<organism evidence="2 4">
    <name type="scientific">Pseudoalteromonas maricaloris</name>
    <dbReference type="NCBI Taxonomy" id="184924"/>
    <lineage>
        <taxon>Bacteria</taxon>
        <taxon>Pseudomonadati</taxon>
        <taxon>Pseudomonadota</taxon>
        <taxon>Gammaproteobacteria</taxon>
        <taxon>Alteromonadales</taxon>
        <taxon>Pseudoalteromonadaceae</taxon>
        <taxon>Pseudoalteromonas</taxon>
    </lineage>
</organism>
<dbReference type="InterPro" id="IPR052585">
    <property type="entry name" value="Lipid_raft_assoc_Zn_ADH"/>
</dbReference>
<dbReference type="RefSeq" id="WP_039496974.1">
    <property type="nucleotide sequence ID" value="NZ_CBCSDF010000003.1"/>
</dbReference>
<dbReference type="AlphaFoldDB" id="A0A8I2H257"/>
<dbReference type="Pfam" id="PF13602">
    <property type="entry name" value="ADH_zinc_N_2"/>
    <property type="match status" value="1"/>
</dbReference>
<feature type="domain" description="Enoyl reductase (ER)" evidence="1">
    <location>
        <begin position="14"/>
        <end position="309"/>
    </location>
</feature>
<proteinExistence type="predicted"/>
<dbReference type="Gene3D" id="3.90.180.10">
    <property type="entry name" value="Medium-chain alcohol dehydrogenases, catalytic domain"/>
    <property type="match status" value="1"/>
</dbReference>
<evidence type="ECO:0000313" key="5">
    <source>
        <dbReference type="Proteomes" id="UP001304419"/>
    </source>
</evidence>
<reference evidence="2" key="1">
    <citation type="submission" date="2019-10" db="EMBL/GenBank/DDBJ databases">
        <authorList>
            <person name="Paulsen S."/>
        </authorList>
    </citation>
    <scope>NUCLEOTIDE SEQUENCE</scope>
    <source>
        <strain evidence="2">LMG 19692</strain>
    </source>
</reference>
<dbReference type="SUPFAM" id="SSF51735">
    <property type="entry name" value="NAD(P)-binding Rossmann-fold domains"/>
    <property type="match status" value="1"/>
</dbReference>
<keyword evidence="3" id="KW-0560">Oxidoreductase</keyword>
<gene>
    <name evidence="2" type="ORF">F9Y85_00885</name>
    <name evidence="3" type="ORF">R5H13_12675</name>
</gene>
<dbReference type="Pfam" id="PF08240">
    <property type="entry name" value="ADH_N"/>
    <property type="match status" value="1"/>
</dbReference>
<evidence type="ECO:0000259" key="1">
    <source>
        <dbReference type="SMART" id="SM00829"/>
    </source>
</evidence>
<dbReference type="Proteomes" id="UP000646877">
    <property type="component" value="Unassembled WGS sequence"/>
</dbReference>
<dbReference type="PANTHER" id="PTHR43482:SF1">
    <property type="entry name" value="PROTEIN AST1-RELATED"/>
    <property type="match status" value="1"/>
</dbReference>
<dbReference type="SMART" id="SM00829">
    <property type="entry name" value="PKS_ER"/>
    <property type="match status" value="1"/>
</dbReference>
<dbReference type="EMBL" id="WEIA01000001">
    <property type="protein sequence ID" value="NLR19904.1"/>
    <property type="molecule type" value="Genomic_DNA"/>
</dbReference>
<keyword evidence="5" id="KW-1185">Reference proteome</keyword>
<dbReference type="GO" id="GO:0016491">
    <property type="term" value="F:oxidoreductase activity"/>
    <property type="evidence" value="ECO:0007669"/>
    <property type="project" value="UniProtKB-KW"/>
</dbReference>
<evidence type="ECO:0000313" key="4">
    <source>
        <dbReference type="Proteomes" id="UP000646877"/>
    </source>
</evidence>
<dbReference type="Proteomes" id="UP001304419">
    <property type="component" value="Chromosome 1"/>
</dbReference>
<dbReference type="EMBL" id="CP137578">
    <property type="protein sequence ID" value="WOX27510.1"/>
    <property type="molecule type" value="Genomic_DNA"/>
</dbReference>
<evidence type="ECO:0000313" key="2">
    <source>
        <dbReference type="EMBL" id="NLR19904.1"/>
    </source>
</evidence>
<sequence length="311" mass="33494">MINKSTTYGIYEFGDSNQLCSTTISLPALSSGQVRIKVNSTSVNPIEVKTRQGLGYVAAQKGAGAFLPLGYDLYGEVVEVYGPDNQFKVGDLVIGMIGFASNPGTYSDYVVALEAELIKVSLQENPDIAGLCLAGLTAKQALDKFSNHNRPLYVLAPTGGVGHLAIQLAQLQGRKVIAVSTRPEHELLSKLKVTAISYDEFYQHQVECDLLDLIGGDIALQCVDSMKPDSHLVTIPSVTKEIVCERATTRGVKAEGMLVASNLGDLKYLYQAYQAGKISINVSHYFAMADIAQAHHCMESGKHVGKVIIKA</sequence>
<dbReference type="Gene3D" id="3.40.50.720">
    <property type="entry name" value="NAD(P)-binding Rossmann-like Domain"/>
    <property type="match status" value="1"/>
</dbReference>
<dbReference type="InterPro" id="IPR013154">
    <property type="entry name" value="ADH-like_N"/>
</dbReference>
<dbReference type="SUPFAM" id="SSF50129">
    <property type="entry name" value="GroES-like"/>
    <property type="match status" value="1"/>
</dbReference>
<dbReference type="InterPro" id="IPR036291">
    <property type="entry name" value="NAD(P)-bd_dom_sf"/>
</dbReference>
<protein>
    <submittedName>
        <fullName evidence="2">NADP-dependent oxidoreductase</fullName>
        <ecNumber evidence="3">1.-.-.-</ecNumber>
    </submittedName>
</protein>
<dbReference type="InterPro" id="IPR020843">
    <property type="entry name" value="ER"/>
</dbReference>
<dbReference type="InterPro" id="IPR011032">
    <property type="entry name" value="GroES-like_sf"/>
</dbReference>
<reference evidence="3 5" key="2">
    <citation type="submission" date="2023-10" db="EMBL/GenBank/DDBJ databases">
        <title>To unveil natural product biosynthetic capacity in Pseudoalteromonas.</title>
        <authorList>
            <person name="Wang J."/>
        </authorList>
    </citation>
    <scope>NUCLEOTIDE SEQUENCE [LARGE SCALE GENOMIC DNA]</scope>
    <source>
        <strain evidence="3 5">DSM 15914</strain>
    </source>
</reference>
<dbReference type="EC" id="1.-.-.-" evidence="3"/>
<evidence type="ECO:0000313" key="3">
    <source>
        <dbReference type="EMBL" id="WOX27510.1"/>
    </source>
</evidence>
<name>A0A8I2H257_9GAMM</name>